<organism evidence="5">
    <name type="scientific">Borrelia miyamotoi</name>
    <dbReference type="NCBI Taxonomy" id="47466"/>
    <lineage>
        <taxon>Bacteria</taxon>
        <taxon>Pseudomonadati</taxon>
        <taxon>Spirochaetota</taxon>
        <taxon>Spirochaetia</taxon>
        <taxon>Spirochaetales</taxon>
        <taxon>Borreliaceae</taxon>
        <taxon>Borrelia</taxon>
    </lineage>
</organism>
<accession>A0A482D2H9</accession>
<evidence type="ECO:0000313" key="6">
    <source>
        <dbReference type="EMBL" id="WDE71835.1"/>
    </source>
</evidence>
<keyword evidence="7" id="KW-1185">Reference proteome</keyword>
<gene>
    <name evidence="6" type="ORF">CNO13_07495</name>
    <name evidence="2" type="ORF">EZU68_06315</name>
    <name evidence="3" type="ORF">EZU69_06220</name>
    <name evidence="4" type="ORF">EZU70_06185</name>
    <name evidence="5" type="ORF">EZU71_06235</name>
</gene>
<evidence type="ECO:0000313" key="3">
    <source>
        <dbReference type="EMBL" id="QBK65261.1"/>
    </source>
</evidence>
<dbReference type="EMBL" id="CP037096">
    <property type="protein sequence ID" value="QBK66510.1"/>
    <property type="molecule type" value="Genomic_DNA"/>
</dbReference>
<keyword evidence="5" id="KW-0614">Plasmid</keyword>
<evidence type="ECO:0000313" key="2">
    <source>
        <dbReference type="EMBL" id="QBK63985.1"/>
    </source>
</evidence>
<geneLocation type="plasmid" evidence="5">
    <name>unnamed</name>
</geneLocation>
<dbReference type="EMBL" id="CP037513">
    <property type="protein sequence ID" value="QBL99437.1"/>
    <property type="molecule type" value="Genomic_DNA"/>
</dbReference>
<name>A0A482D2H9_9SPIR</name>
<sequence length="131" mass="14717">MSSSESDGFKDIYTSIKSLLGVSEADLSFDMFENQANLLEMILETRGINLNTLNANQISLLLIYHIGCQLRRCGVINEFVQIKKEKLGELEIDYYQQENCNGLDYCSSFENLVTQIKSGTLSPKTYSIGVV</sequence>
<protein>
    <submittedName>
        <fullName evidence="5">DUF3890 domain-containing protein</fullName>
    </submittedName>
</protein>
<dbReference type="EMBL" id="CP117153">
    <property type="protein sequence ID" value="WDE71835.1"/>
    <property type="molecule type" value="Genomic_DNA"/>
</dbReference>
<proteinExistence type="predicted"/>
<dbReference type="EMBL" id="CP036955">
    <property type="protein sequence ID" value="QBK65261.1"/>
    <property type="molecule type" value="Genomic_DNA"/>
</dbReference>
<evidence type="ECO:0000259" key="1">
    <source>
        <dbReference type="Pfam" id="PF13029"/>
    </source>
</evidence>
<dbReference type="InterPro" id="IPR024988">
    <property type="entry name" value="DUF3890"/>
</dbReference>
<dbReference type="AlphaFoldDB" id="A0A482D2H9"/>
<geneLocation type="plasmid" evidence="6 7">
    <name>pYekat-1-cp30-4</name>
</geneLocation>
<dbReference type="RefSeq" id="WP_132987321.1">
    <property type="nucleotide sequence ID" value="NZ_CP036773.1"/>
</dbReference>
<reference evidence="5" key="1">
    <citation type="submission" date="2019-03" db="EMBL/GenBank/DDBJ databases">
        <title>Whole genome sequencing of Borrelia miyamotoi strains isolated at the Russian territory.</title>
        <authorList>
            <person name="Kuleshov K.V."/>
            <person name="Platonov A.E."/>
            <person name="Goptar I.A."/>
            <person name="Shipulin G.A."/>
            <person name="Markelov M.L."/>
            <person name="Koetsveld J."/>
            <person name="Kolyasnikova N.M."/>
            <person name="Sarksyan D.S."/>
            <person name="Toporkova M.G."/>
            <person name="Hovius J.W."/>
        </authorList>
    </citation>
    <scope>NUCLEOTIDE SEQUENCE</scope>
    <source>
        <strain evidence="5">Yekat-18</strain>
        <strain evidence="4">Yekat-19</strain>
        <strain evidence="3">Yekat-21</strain>
        <strain evidence="2">Yekat-31</strain>
        <plasmid evidence="5">unnamed</plasmid>
    </source>
</reference>
<evidence type="ECO:0000313" key="4">
    <source>
        <dbReference type="EMBL" id="QBK66510.1"/>
    </source>
</evidence>
<dbReference type="EMBL" id="CP036773">
    <property type="protein sequence ID" value="QBK63985.1"/>
    <property type="molecule type" value="Genomic_DNA"/>
</dbReference>
<reference evidence="6" key="2">
    <citation type="submission" date="2022-12" db="EMBL/GenBank/DDBJ databases">
        <title>B. miyamotoi WGS.</title>
        <authorList>
            <person name="Gabriele M."/>
            <person name="Kuleshov K.V."/>
            <person name="Hepner S."/>
            <person name="Hoornstra D."/>
            <person name="Hovius J.W."/>
            <person name="Platonov A.E."/>
            <person name="Fingerle V."/>
            <person name="Strube C."/>
        </authorList>
    </citation>
    <scope>NUCLEOTIDE SEQUENCE</scope>
    <source>
        <strain evidence="6">Yekat-1</strain>
        <plasmid evidence="6">pYekat-1-cp30-4</plasmid>
    </source>
</reference>
<dbReference type="Pfam" id="PF13029">
    <property type="entry name" value="DUF3890"/>
    <property type="match status" value="1"/>
</dbReference>
<feature type="domain" description="DUF3890" evidence="1">
    <location>
        <begin position="8"/>
        <end position="66"/>
    </location>
</feature>
<evidence type="ECO:0000313" key="7">
    <source>
        <dbReference type="Proteomes" id="UP000230633"/>
    </source>
</evidence>
<dbReference type="Proteomes" id="UP000230633">
    <property type="component" value="Plasmid pYekat-1-cp30-4"/>
</dbReference>
<evidence type="ECO:0000313" key="5">
    <source>
        <dbReference type="EMBL" id="QBL99437.1"/>
    </source>
</evidence>